<evidence type="ECO:0000256" key="1">
    <source>
        <dbReference type="ARBA" id="ARBA00004202"/>
    </source>
</evidence>
<comment type="function">
    <text evidence="8">Produces ATP from ADP in the presence of a proton gradient across the membrane.</text>
</comment>
<evidence type="ECO:0000313" key="11">
    <source>
        <dbReference type="EMBL" id="PIS07223.1"/>
    </source>
</evidence>
<evidence type="ECO:0000256" key="3">
    <source>
        <dbReference type="ARBA" id="ARBA00022448"/>
    </source>
</evidence>
<dbReference type="SUPFAM" id="SSF51344">
    <property type="entry name" value="Epsilon subunit of F1F0-ATP synthase N-terminal domain"/>
    <property type="match status" value="1"/>
</dbReference>
<keyword evidence="6 8" id="KW-0139">CF(1)</keyword>
<dbReference type="Proteomes" id="UP000231162">
    <property type="component" value="Unassembled WGS sequence"/>
</dbReference>
<comment type="similarity">
    <text evidence="2 8 9">Belongs to the ATPase epsilon chain family.</text>
</comment>
<evidence type="ECO:0000256" key="8">
    <source>
        <dbReference type="HAMAP-Rule" id="MF_00530"/>
    </source>
</evidence>
<evidence type="ECO:0000256" key="9">
    <source>
        <dbReference type="RuleBase" id="RU003656"/>
    </source>
</evidence>
<keyword evidence="3 8" id="KW-0813">Transport</keyword>
<reference evidence="12" key="1">
    <citation type="submission" date="2017-09" db="EMBL/GenBank/DDBJ databases">
        <title>Depth-based differentiation of microbial function through sediment-hosted aquifers and enrichment of novel symbionts in the deep terrestrial subsurface.</title>
        <authorList>
            <person name="Probst A.J."/>
            <person name="Ladd B."/>
            <person name="Jarett J.K."/>
            <person name="Geller-Mcgrath D.E."/>
            <person name="Sieber C.M.K."/>
            <person name="Emerson J.B."/>
            <person name="Anantharaman K."/>
            <person name="Thomas B.C."/>
            <person name="Malmstrom R."/>
            <person name="Stieglmeier M."/>
            <person name="Klingl A."/>
            <person name="Woyke T."/>
            <person name="Ryan C.M."/>
            <person name="Banfield J.F."/>
        </authorList>
    </citation>
    <scope>NUCLEOTIDE SEQUENCE [LARGE SCALE GENOMIC DNA]</scope>
</reference>
<dbReference type="InterPro" id="IPR020546">
    <property type="entry name" value="ATP_synth_F1_dsu/esu_N"/>
</dbReference>
<dbReference type="GO" id="GO:0005524">
    <property type="term" value="F:ATP binding"/>
    <property type="evidence" value="ECO:0007669"/>
    <property type="project" value="UniProtKB-UniRule"/>
</dbReference>
<keyword evidence="4 8" id="KW-0406">Ion transport</keyword>
<dbReference type="HAMAP" id="MF_00530">
    <property type="entry name" value="ATP_synth_epsil_bac"/>
    <property type="match status" value="1"/>
</dbReference>
<dbReference type="Gene3D" id="2.60.15.10">
    <property type="entry name" value="F0F1 ATP synthase delta/epsilon subunit, N-terminal"/>
    <property type="match status" value="1"/>
</dbReference>
<keyword evidence="7 8" id="KW-0066">ATP synthesis</keyword>
<dbReference type="Pfam" id="PF02823">
    <property type="entry name" value="ATP-synt_DE_N"/>
    <property type="match status" value="1"/>
</dbReference>
<protein>
    <recommendedName>
        <fullName evidence="8">ATP synthase epsilon chain</fullName>
    </recommendedName>
    <alternativeName>
        <fullName evidence="8">ATP synthase F1 sector epsilon subunit</fullName>
    </alternativeName>
    <alternativeName>
        <fullName evidence="8">F-ATPase epsilon subunit</fullName>
    </alternativeName>
</protein>
<keyword evidence="8" id="KW-1003">Cell membrane</keyword>
<dbReference type="InterPro" id="IPR036771">
    <property type="entry name" value="ATPsynth_dsu/esu_N"/>
</dbReference>
<organism evidence="11 12">
    <name type="scientific">Candidatus Berkelbacteria bacterium CG10_big_fil_rev_8_21_14_0_10_43_14</name>
    <dbReference type="NCBI Taxonomy" id="1974515"/>
    <lineage>
        <taxon>Bacteria</taxon>
        <taxon>Candidatus Berkelbacteria</taxon>
    </lineage>
</organism>
<keyword evidence="8" id="KW-0375">Hydrogen ion transport</keyword>
<gene>
    <name evidence="8 11" type="primary">atpC</name>
    <name evidence="11" type="ORF">COT79_00380</name>
</gene>
<evidence type="ECO:0000256" key="2">
    <source>
        <dbReference type="ARBA" id="ARBA00005712"/>
    </source>
</evidence>
<dbReference type="SUPFAM" id="SSF46604">
    <property type="entry name" value="Epsilon subunit of F1F0-ATP synthase C-terminal domain"/>
    <property type="match status" value="1"/>
</dbReference>
<dbReference type="NCBIfam" id="TIGR01216">
    <property type="entry name" value="ATP_synt_epsi"/>
    <property type="match status" value="1"/>
</dbReference>
<name>A0A2M6R9L9_9BACT</name>
<evidence type="ECO:0000256" key="6">
    <source>
        <dbReference type="ARBA" id="ARBA00023196"/>
    </source>
</evidence>
<evidence type="ECO:0000256" key="5">
    <source>
        <dbReference type="ARBA" id="ARBA00023136"/>
    </source>
</evidence>
<dbReference type="InterPro" id="IPR001469">
    <property type="entry name" value="ATP_synth_F1_dsu/esu"/>
</dbReference>
<keyword evidence="5 8" id="KW-0472">Membrane</keyword>
<evidence type="ECO:0000259" key="10">
    <source>
        <dbReference type="Pfam" id="PF02823"/>
    </source>
</evidence>
<sequence>MFTFQLVTLEKLEFKEEIYEAILPTSSGQIAVLPGHIPLVTLLEPGVVSLRRNRTDGDGTLEHVAVSGGFAQISGHSIRILADSATRADAVDEIQAQEARQRALELKNKATDDVSSADATALLERSLAQLKLARLIKRHRH</sequence>
<comment type="subunit">
    <text evidence="8 9">F-type ATPases have 2 components, CF(1) - the catalytic core - and CF(0) - the membrane proton channel. CF(1) has five subunits: alpha(3), beta(3), gamma(1), delta(1), epsilon(1). CF(0) has three main subunits: a, b and c.</text>
</comment>
<comment type="subcellular location">
    <subcellularLocation>
        <location evidence="1 8">Cell membrane</location>
        <topology evidence="1 8">Peripheral membrane protein</topology>
    </subcellularLocation>
</comment>
<dbReference type="PANTHER" id="PTHR13822:SF10">
    <property type="entry name" value="ATP SYNTHASE EPSILON CHAIN, CHLOROPLASTIC"/>
    <property type="match status" value="1"/>
</dbReference>
<dbReference type="PANTHER" id="PTHR13822">
    <property type="entry name" value="ATP SYNTHASE DELTA/EPSILON CHAIN"/>
    <property type="match status" value="1"/>
</dbReference>
<feature type="domain" description="ATP synthase F1 complex delta/epsilon subunit N-terminal" evidence="10">
    <location>
        <begin position="2"/>
        <end position="85"/>
    </location>
</feature>
<dbReference type="GO" id="GO:0046933">
    <property type="term" value="F:proton-transporting ATP synthase activity, rotational mechanism"/>
    <property type="evidence" value="ECO:0007669"/>
    <property type="project" value="UniProtKB-UniRule"/>
</dbReference>
<proteinExistence type="inferred from homology"/>
<dbReference type="GO" id="GO:0005886">
    <property type="term" value="C:plasma membrane"/>
    <property type="evidence" value="ECO:0007669"/>
    <property type="project" value="UniProtKB-SubCell"/>
</dbReference>
<accession>A0A2M6R9L9</accession>
<evidence type="ECO:0000256" key="7">
    <source>
        <dbReference type="ARBA" id="ARBA00023310"/>
    </source>
</evidence>
<dbReference type="CDD" id="cd12152">
    <property type="entry name" value="F1-ATPase_delta"/>
    <property type="match status" value="1"/>
</dbReference>
<evidence type="ECO:0000256" key="4">
    <source>
        <dbReference type="ARBA" id="ARBA00023065"/>
    </source>
</evidence>
<dbReference type="GO" id="GO:0045259">
    <property type="term" value="C:proton-transporting ATP synthase complex"/>
    <property type="evidence" value="ECO:0007669"/>
    <property type="project" value="UniProtKB-KW"/>
</dbReference>
<dbReference type="InterPro" id="IPR036794">
    <property type="entry name" value="ATP_F1_dsu/esu_C_sf"/>
</dbReference>
<comment type="caution">
    <text evidence="11">The sequence shown here is derived from an EMBL/GenBank/DDBJ whole genome shotgun (WGS) entry which is preliminary data.</text>
</comment>
<dbReference type="AlphaFoldDB" id="A0A2M6R9L9"/>
<evidence type="ECO:0000313" key="12">
    <source>
        <dbReference type="Proteomes" id="UP000231162"/>
    </source>
</evidence>
<dbReference type="EMBL" id="PEZX01000008">
    <property type="protein sequence ID" value="PIS07223.1"/>
    <property type="molecule type" value="Genomic_DNA"/>
</dbReference>